<dbReference type="GO" id="GO:0052621">
    <property type="term" value="F:diguanylate cyclase activity"/>
    <property type="evidence" value="ECO:0007669"/>
    <property type="project" value="TreeGrafter"/>
</dbReference>
<dbReference type="InterPro" id="IPR029787">
    <property type="entry name" value="Nucleotide_cyclase"/>
</dbReference>
<dbReference type="SUPFAM" id="SSF55781">
    <property type="entry name" value="GAF domain-like"/>
    <property type="match status" value="1"/>
</dbReference>
<dbReference type="SUPFAM" id="SSF55073">
    <property type="entry name" value="Nucleotide cyclase"/>
    <property type="match status" value="1"/>
</dbReference>
<dbReference type="PANTHER" id="PTHR45138">
    <property type="entry name" value="REGULATORY COMPONENTS OF SENSORY TRANSDUCTION SYSTEM"/>
    <property type="match status" value="1"/>
</dbReference>
<reference evidence="2" key="1">
    <citation type="submission" date="2023-03" db="EMBL/GenBank/DDBJ databases">
        <title>Bacterial isolates from washroom surfaces on a university campus.</title>
        <authorList>
            <person name="Holman D.B."/>
            <person name="Gzyl K.E."/>
            <person name="Taheri A.E."/>
        </authorList>
    </citation>
    <scope>NUCLEOTIDE SEQUENCE</scope>
    <source>
        <strain evidence="2">RD03</strain>
    </source>
</reference>
<dbReference type="InterPro" id="IPR050469">
    <property type="entry name" value="Diguanylate_Cyclase"/>
</dbReference>
<dbReference type="Proteomes" id="UP001159179">
    <property type="component" value="Unassembled WGS sequence"/>
</dbReference>
<name>A0AAW6SXI5_9BACI</name>
<dbReference type="Pfam" id="PF00990">
    <property type="entry name" value="GGDEF"/>
    <property type="match status" value="1"/>
</dbReference>
<evidence type="ECO:0000259" key="1">
    <source>
        <dbReference type="PROSITE" id="PS50887"/>
    </source>
</evidence>
<evidence type="ECO:0000313" key="2">
    <source>
        <dbReference type="EMBL" id="MDH5160686.1"/>
    </source>
</evidence>
<dbReference type="Pfam" id="PF13185">
    <property type="entry name" value="GAF_2"/>
    <property type="match status" value="1"/>
</dbReference>
<organism evidence="2 3">
    <name type="scientific">Heyndrickxia oleronia</name>
    <dbReference type="NCBI Taxonomy" id="38875"/>
    <lineage>
        <taxon>Bacteria</taxon>
        <taxon>Bacillati</taxon>
        <taxon>Bacillota</taxon>
        <taxon>Bacilli</taxon>
        <taxon>Bacillales</taxon>
        <taxon>Bacillaceae</taxon>
        <taxon>Heyndrickxia</taxon>
    </lineage>
</organism>
<dbReference type="RefSeq" id="WP_251338864.1">
    <property type="nucleotide sequence ID" value="NZ_JAMATW010000004.1"/>
</dbReference>
<gene>
    <name evidence="2" type="ORF">P5X88_07030</name>
</gene>
<proteinExistence type="predicted"/>
<dbReference type="CDD" id="cd01949">
    <property type="entry name" value="GGDEF"/>
    <property type="match status" value="1"/>
</dbReference>
<sequence>MKTEKQNNEDQQIFGMISKLLSVFISNEGNLLEDIKELTAKPQYQTPMVQTIFNQLQTIHEQRENMHWMNKNYKILHEFAQICSKTLDVTVLLKKAYEMVSQVMPTDSFYIALYNEGETNIQFTFVVDGGEIAPSFQTEYGENFTSKVIRTREIIHLKGSNQSLEFETRYGEVEKDTNSCLFVPLIIDDHVKGVISAQSYADFAYQKEHEELLQIIGSQVINSIETANLYEKIYIISQTDELTGLKNHRAFHNDLSNLISEGTREITLVMLDSDNLKQVNDKYGHDIGDQYLKSLANGIKSISGEGIEGYRYAGDEFMVIIQSNDRDDLEGMFDRLKEYLSLHPIYIGQVEITVSISSGVATYPLHGLTVDSLKKSADQALYTAKQSGKNLIVLAN</sequence>
<dbReference type="NCBIfam" id="TIGR00254">
    <property type="entry name" value="GGDEF"/>
    <property type="match status" value="1"/>
</dbReference>
<evidence type="ECO:0000313" key="3">
    <source>
        <dbReference type="Proteomes" id="UP001159179"/>
    </source>
</evidence>
<dbReference type="PROSITE" id="PS50887">
    <property type="entry name" value="GGDEF"/>
    <property type="match status" value="1"/>
</dbReference>
<dbReference type="SMART" id="SM00267">
    <property type="entry name" value="GGDEF"/>
    <property type="match status" value="1"/>
</dbReference>
<dbReference type="InterPro" id="IPR043128">
    <property type="entry name" value="Rev_trsase/Diguanyl_cyclase"/>
</dbReference>
<accession>A0AAW6SXI5</accession>
<dbReference type="SMART" id="SM00065">
    <property type="entry name" value="GAF"/>
    <property type="match status" value="1"/>
</dbReference>
<dbReference type="Gene3D" id="3.30.450.40">
    <property type="match status" value="1"/>
</dbReference>
<dbReference type="InterPro" id="IPR003018">
    <property type="entry name" value="GAF"/>
</dbReference>
<protein>
    <submittedName>
        <fullName evidence="2">Sensor domain-containing diguanylate cyclase</fullName>
    </submittedName>
</protein>
<dbReference type="PANTHER" id="PTHR45138:SF9">
    <property type="entry name" value="DIGUANYLATE CYCLASE DGCM-RELATED"/>
    <property type="match status" value="1"/>
</dbReference>
<dbReference type="AlphaFoldDB" id="A0AAW6SXI5"/>
<dbReference type="Gene3D" id="3.30.70.270">
    <property type="match status" value="1"/>
</dbReference>
<feature type="domain" description="GGDEF" evidence="1">
    <location>
        <begin position="264"/>
        <end position="396"/>
    </location>
</feature>
<dbReference type="InterPro" id="IPR000160">
    <property type="entry name" value="GGDEF_dom"/>
</dbReference>
<comment type="caution">
    <text evidence="2">The sequence shown here is derived from an EMBL/GenBank/DDBJ whole genome shotgun (WGS) entry which is preliminary data.</text>
</comment>
<dbReference type="InterPro" id="IPR029016">
    <property type="entry name" value="GAF-like_dom_sf"/>
</dbReference>
<dbReference type="EMBL" id="JAROYP010000003">
    <property type="protein sequence ID" value="MDH5160686.1"/>
    <property type="molecule type" value="Genomic_DNA"/>
</dbReference>